<keyword evidence="2" id="KW-1185">Reference proteome</keyword>
<sequence>MVIDRFSIEQFTKNIISICFLFLSFSCNKGYHYKYWIFPYHNNLKLDLSSRPDFKIINTDFALDRYHVYYNEHLLTGVDPASFVLLNKEIFKDKNAVYSISTNTEIKMNSPKAWIIVIPLDLKVWTESKTILLKMELADPKSFILLKKGDTITNYGNDNKRLFYEANFLIKTSNEKPEFLNSPLLDLLKIGNHLFYEGEKIDVADAESFQLFDHYAKDNLNCFYLDYRLVKKFTCNVATFQPLRFPNPLDSKIEMDSGYAIDQHHVYWEGTIVQNAIIENFQLISKQDDCVAGGYCGSDGLHRYEGGVAK</sequence>
<accession>A0A4R9KBN0</accession>
<dbReference type="InterPro" id="IPR027375">
    <property type="entry name" value="DKNYY"/>
</dbReference>
<proteinExistence type="predicted"/>
<dbReference type="EMBL" id="RQGD01000010">
    <property type="protein sequence ID" value="TGL62234.1"/>
    <property type="molecule type" value="Genomic_DNA"/>
</dbReference>
<dbReference type="Proteomes" id="UP000297693">
    <property type="component" value="Unassembled WGS sequence"/>
</dbReference>
<gene>
    <name evidence="1" type="ORF">EHQ58_03250</name>
</gene>
<organism evidence="1 2">
    <name type="scientific">Leptospira ognonensis</name>
    <dbReference type="NCBI Taxonomy" id="2484945"/>
    <lineage>
        <taxon>Bacteria</taxon>
        <taxon>Pseudomonadati</taxon>
        <taxon>Spirochaetota</taxon>
        <taxon>Spirochaetia</taxon>
        <taxon>Leptospirales</taxon>
        <taxon>Leptospiraceae</taxon>
        <taxon>Leptospira</taxon>
    </lineage>
</organism>
<reference evidence="1" key="1">
    <citation type="journal article" date="2019" name="PLoS Negl. Trop. Dis.">
        <title>Revisiting the worldwide diversity of Leptospira species in the environment.</title>
        <authorList>
            <person name="Vincent A.T."/>
            <person name="Schiettekatte O."/>
            <person name="Bourhy P."/>
            <person name="Veyrier F.J."/>
            <person name="Picardeau M."/>
        </authorList>
    </citation>
    <scope>NUCLEOTIDE SEQUENCE [LARGE SCALE GENOMIC DNA]</scope>
    <source>
        <strain evidence="1">201702476</strain>
    </source>
</reference>
<evidence type="ECO:0000313" key="1">
    <source>
        <dbReference type="EMBL" id="TGL62234.1"/>
    </source>
</evidence>
<dbReference type="OrthoDB" id="183406at2"/>
<name>A0A4R9KBN0_9LEPT</name>
<comment type="caution">
    <text evidence="1">The sequence shown here is derived from an EMBL/GenBank/DDBJ whole genome shotgun (WGS) entry which is preliminary data.</text>
</comment>
<dbReference type="PROSITE" id="PS51257">
    <property type="entry name" value="PROKAR_LIPOPROTEIN"/>
    <property type="match status" value="1"/>
</dbReference>
<dbReference type="AlphaFoldDB" id="A0A4R9KBN0"/>
<protein>
    <recommendedName>
        <fullName evidence="3">DKNYY family protein</fullName>
    </recommendedName>
</protein>
<evidence type="ECO:0008006" key="3">
    <source>
        <dbReference type="Google" id="ProtNLM"/>
    </source>
</evidence>
<evidence type="ECO:0000313" key="2">
    <source>
        <dbReference type="Proteomes" id="UP000297693"/>
    </source>
</evidence>
<dbReference type="Pfam" id="PF13644">
    <property type="entry name" value="DKNYY"/>
    <property type="match status" value="2"/>
</dbReference>
<dbReference type="RefSeq" id="WP_135621937.1">
    <property type="nucleotide sequence ID" value="NZ_RQGD01000010.1"/>
</dbReference>